<dbReference type="SUPFAM" id="SSF160719">
    <property type="entry name" value="gpW/gp25-like"/>
    <property type="match status" value="1"/>
</dbReference>
<dbReference type="NCBIfam" id="TIGR03357">
    <property type="entry name" value="VI_zyme"/>
    <property type="match status" value="1"/>
</dbReference>
<dbReference type="Pfam" id="PF04965">
    <property type="entry name" value="GPW_gp25"/>
    <property type="match status" value="1"/>
</dbReference>
<evidence type="ECO:0000313" key="2">
    <source>
        <dbReference type="EMBL" id="KTD65740.1"/>
    </source>
</evidence>
<accession>A0A0W0Z9F8</accession>
<feature type="domain" description="IraD/Gp25-like" evidence="1">
    <location>
        <begin position="28"/>
        <end position="97"/>
    </location>
</feature>
<dbReference type="OrthoDB" id="6399624at2"/>
<dbReference type="Proteomes" id="UP000054877">
    <property type="component" value="Unassembled WGS sequence"/>
</dbReference>
<gene>
    <name evidence="2" type="ORF">Lspi_0452</name>
</gene>
<evidence type="ECO:0000313" key="3">
    <source>
        <dbReference type="Proteomes" id="UP000054877"/>
    </source>
</evidence>
<dbReference type="EMBL" id="LNYX01000005">
    <property type="protein sequence ID" value="KTD65740.1"/>
    <property type="molecule type" value="Genomic_DNA"/>
</dbReference>
<organism evidence="2 3">
    <name type="scientific">Legionella spiritensis</name>
    <dbReference type="NCBI Taxonomy" id="452"/>
    <lineage>
        <taxon>Bacteria</taxon>
        <taxon>Pseudomonadati</taxon>
        <taxon>Pseudomonadota</taxon>
        <taxon>Gammaproteobacteria</taxon>
        <taxon>Legionellales</taxon>
        <taxon>Legionellaceae</taxon>
        <taxon>Legionella</taxon>
    </lineage>
</organism>
<protein>
    <recommendedName>
        <fullName evidence="1">IraD/Gp25-like domain-containing protein</fullName>
    </recommendedName>
</protein>
<dbReference type="InterPro" id="IPR017737">
    <property type="entry name" value="TssE1-like"/>
</dbReference>
<keyword evidence="3" id="KW-1185">Reference proteome</keyword>
<dbReference type="PATRIC" id="fig|452.5.peg.492"/>
<reference evidence="2 3" key="1">
    <citation type="submission" date="2015-11" db="EMBL/GenBank/DDBJ databases">
        <title>Genomic analysis of 38 Legionella species identifies large and diverse effector repertoires.</title>
        <authorList>
            <person name="Burstein D."/>
            <person name="Amaro F."/>
            <person name="Zusman T."/>
            <person name="Lifshitz Z."/>
            <person name="Cohen O."/>
            <person name="Gilbert J.A."/>
            <person name="Pupko T."/>
            <person name="Shuman H.A."/>
            <person name="Segal G."/>
        </authorList>
    </citation>
    <scope>NUCLEOTIDE SEQUENCE [LARGE SCALE GENOMIC DNA]</scope>
    <source>
        <strain evidence="2 3">Mt.St.Helens-9</strain>
    </source>
</reference>
<dbReference type="AlphaFoldDB" id="A0A0W0Z9F8"/>
<comment type="caution">
    <text evidence="2">The sequence shown here is derived from an EMBL/GenBank/DDBJ whole genome shotgun (WGS) entry which is preliminary data.</text>
</comment>
<dbReference type="STRING" id="452.Lspi_0452"/>
<sequence>MRKERLLERVRYWSSHNEPHNKAEATTSLRESIRSHLENILTTRQGNALIDEQYGFSQKAELFEEFVMANQDELIAALTETVLYYEPRISKLDITNVEINPYSQQICCKMTGQLNASYEEDGFSFTTIISTHGKVTVRL</sequence>
<name>A0A0W0Z9F8_LEGSP</name>
<dbReference type="Gene3D" id="3.10.450.40">
    <property type="match status" value="1"/>
</dbReference>
<proteinExistence type="predicted"/>
<dbReference type="RefSeq" id="WP_058482392.1">
    <property type="nucleotide sequence ID" value="NZ_CAAAII010000003.1"/>
</dbReference>
<dbReference type="InterPro" id="IPR007048">
    <property type="entry name" value="IraD/Gp25-like"/>
</dbReference>
<evidence type="ECO:0000259" key="1">
    <source>
        <dbReference type="Pfam" id="PF04965"/>
    </source>
</evidence>